<feature type="region of interest" description="Disordered" evidence="2">
    <location>
        <begin position="33"/>
        <end position="60"/>
    </location>
</feature>
<evidence type="ECO:0000256" key="2">
    <source>
        <dbReference type="SAM" id="MobiDB-lite"/>
    </source>
</evidence>
<feature type="compositionally biased region" description="Polar residues" evidence="2">
    <location>
        <begin position="374"/>
        <end position="391"/>
    </location>
</feature>
<dbReference type="EMBL" id="MQUQ01000023">
    <property type="protein sequence ID" value="OLZ44669.1"/>
    <property type="molecule type" value="Genomic_DNA"/>
</dbReference>
<feature type="compositionally biased region" description="Polar residues" evidence="2">
    <location>
        <begin position="220"/>
        <end position="229"/>
    </location>
</feature>
<sequence>MVRPAKLPPPTAAGVVVGETGVESPLFQRLREAADAGQDRESLAQLAREHGTEHPADEVDVSPLLARLDEAEDRTVADVDLDATAQEVYGRSLADLVTSDEFRAAETRAADALVAGALLGEPGAESDTRALKAIALARAVTEGQAPGEPVREYLARTPVMLPDLVRRAPIPVSPPTVRAEPERDWLSALDTAHREIAALVLDDRYQAAAPEADHGPDTPGSPTRRSSTPGLRLTPDALTGLSQSTREVAERLGLARDVLDPVRAIALIEAEIQSASTRTTGPVVSFTGGMVDVAEFKQSMAVQAVPPTGSFQAGVADLLVLRQKIKAYELGEFAHIENVMSGETRERNTRRLSQREQVTETESESETEKERDLSSTQRNELQNEAQKTVKSSTEIEAGLQVTGSYGPAVSFTASLKAGFSSSTEEAQRKASSFSQEVTQRTVEKVRESVRSLVRLRTLEEFEETNGHAFANSNPLKHIRGIYRWLNKVYDAQVFNYGQRMMFDFVVPEPAAYFLHALVENPPKNSDLVKPQPPDFFGQALKPSHLTRTNYHDYVARYRVANVPAPPPQFQTVAFFEKQDGSDATVNIGRAGKLDVPAGYQTFHATVQTDYVFPVDGESHTFRVVVGGSSFDRTEFWGAEGKTLNAHQKELSIAFKLLHVRAFAIGIDVQCTLTDEGFARWQHQVYDAVIQAYQQQLAEYQDRQAQTELQQGTKAFGNNPLVNVRIVRDELKRWLIMMLTGNADLNLDSFQPSVPGTDPRLNLPAAYDNGKFIRFFENAFEWHNILYICYPHLWGRRARWINALNLSDPDPDFAAFLRAGAARVQVPVRPGFEAAVAYYAQTGVIWDGNDVPSVNDPLYLPIVKEITENLGKLDNGVPYPAGSKPWEVNMPTDLVLVQNVDEVPPLRDALSNKQVNLAATDATTEE</sequence>
<evidence type="ECO:0000313" key="4">
    <source>
        <dbReference type="Proteomes" id="UP000187486"/>
    </source>
</evidence>
<proteinExistence type="predicted"/>
<name>A0A1R0KGD8_9PSEU</name>
<reference evidence="3 4" key="1">
    <citation type="submission" date="2016-01" db="EMBL/GenBank/DDBJ databases">
        <title>Amycolatopsis coloradensis genome sequencing and assembly.</title>
        <authorList>
            <person name="Mayilraj S."/>
        </authorList>
    </citation>
    <scope>NUCLEOTIDE SEQUENCE [LARGE SCALE GENOMIC DNA]</scope>
    <source>
        <strain evidence="3 4">DSM 44225</strain>
    </source>
</reference>
<gene>
    <name evidence="3" type="ORF">BS329_35760</name>
</gene>
<dbReference type="STRING" id="76021.BS329_35760"/>
<feature type="region of interest" description="Disordered" evidence="2">
    <location>
        <begin position="209"/>
        <end position="237"/>
    </location>
</feature>
<dbReference type="AlphaFoldDB" id="A0A1R0KGD8"/>
<organism evidence="3 4">
    <name type="scientific">Amycolatopsis coloradensis</name>
    <dbReference type="NCBI Taxonomy" id="76021"/>
    <lineage>
        <taxon>Bacteria</taxon>
        <taxon>Bacillati</taxon>
        <taxon>Actinomycetota</taxon>
        <taxon>Actinomycetes</taxon>
        <taxon>Pseudonocardiales</taxon>
        <taxon>Pseudonocardiaceae</taxon>
        <taxon>Amycolatopsis</taxon>
    </lineage>
</organism>
<feature type="coiled-coil region" evidence="1">
    <location>
        <begin position="682"/>
        <end position="709"/>
    </location>
</feature>
<feature type="region of interest" description="Disordered" evidence="2">
    <location>
        <begin position="341"/>
        <end position="391"/>
    </location>
</feature>
<keyword evidence="1" id="KW-0175">Coiled coil</keyword>
<evidence type="ECO:0000256" key="1">
    <source>
        <dbReference type="SAM" id="Coils"/>
    </source>
</evidence>
<accession>A0A1R0KGD8</accession>
<keyword evidence="4" id="KW-1185">Reference proteome</keyword>
<evidence type="ECO:0000313" key="3">
    <source>
        <dbReference type="EMBL" id="OLZ44669.1"/>
    </source>
</evidence>
<dbReference type="Proteomes" id="UP000187486">
    <property type="component" value="Unassembled WGS sequence"/>
</dbReference>
<comment type="caution">
    <text evidence="3">The sequence shown here is derived from an EMBL/GenBank/DDBJ whole genome shotgun (WGS) entry which is preliminary data.</text>
</comment>
<protein>
    <submittedName>
        <fullName evidence="3">Uncharacterized protein</fullName>
    </submittedName>
</protein>
<feature type="compositionally biased region" description="Basic and acidic residues" evidence="2">
    <location>
        <begin position="33"/>
        <end position="57"/>
    </location>
</feature>
<feature type="compositionally biased region" description="Basic and acidic residues" evidence="2">
    <location>
        <begin position="343"/>
        <end position="358"/>
    </location>
</feature>